<gene>
    <name evidence="3" type="ORF">ECRASSUSDP1_LOCUS12628</name>
</gene>
<dbReference type="EMBL" id="CAMPGE010012538">
    <property type="protein sequence ID" value="CAI2371308.1"/>
    <property type="molecule type" value="Genomic_DNA"/>
</dbReference>
<feature type="coiled-coil region" evidence="1">
    <location>
        <begin position="169"/>
        <end position="392"/>
    </location>
</feature>
<organism evidence="3 4">
    <name type="scientific">Euplotes crassus</name>
    <dbReference type="NCBI Taxonomy" id="5936"/>
    <lineage>
        <taxon>Eukaryota</taxon>
        <taxon>Sar</taxon>
        <taxon>Alveolata</taxon>
        <taxon>Ciliophora</taxon>
        <taxon>Intramacronucleata</taxon>
        <taxon>Spirotrichea</taxon>
        <taxon>Hypotrichia</taxon>
        <taxon>Euplotida</taxon>
        <taxon>Euplotidae</taxon>
        <taxon>Moneuplotes</taxon>
    </lineage>
</organism>
<dbReference type="AlphaFoldDB" id="A0AAD1XG52"/>
<comment type="caution">
    <text evidence="3">The sequence shown here is derived from an EMBL/GenBank/DDBJ whole genome shotgun (WGS) entry which is preliminary data.</text>
</comment>
<feature type="region of interest" description="Disordered" evidence="2">
    <location>
        <begin position="1"/>
        <end position="128"/>
    </location>
</feature>
<evidence type="ECO:0000313" key="4">
    <source>
        <dbReference type="Proteomes" id="UP001295684"/>
    </source>
</evidence>
<evidence type="ECO:0000313" key="3">
    <source>
        <dbReference type="EMBL" id="CAI2371308.1"/>
    </source>
</evidence>
<protein>
    <submittedName>
        <fullName evidence="3">Uncharacterized protein</fullName>
    </submittedName>
</protein>
<keyword evidence="1" id="KW-0175">Coiled coil</keyword>
<feature type="compositionally biased region" description="Basic and acidic residues" evidence="2">
    <location>
        <begin position="50"/>
        <end position="78"/>
    </location>
</feature>
<name>A0AAD1XG52_EUPCR</name>
<sequence length="406" mass="48612">MAEPHHIQPYSRDRHDYRRSNSRDHYSGSRGNSGENRKYEYADQPRSMMHRKEYEYDHDRDHQYRDRYRGRDYSDDRHHVHVSHSRSPHREEISPRYLKHQKSPASPLRGRSASPIGHSPPMAPPPPPREFIPIDDPVERRSLLAQLDELKSKLHHNNGEHNKEISIIKVSKENEIKDVLAKKDALVEESHHRIQCLKREIEDEERKAEQIKEESIAMQQNHANRVGELQMQIEQSQSRLDQIKHEHEDSVREQIRQQDEEKRILRDDYEKLIDQVRKEYHSTREELKDILNDRNTLVSEAKTKLADLKHYYTEEMENLKKEVDHLQNSIQTSKRLNEKQNQEFDIAKKTNKNLQNENYNLQKEITKLTKDAEKYEIENETLRSKIMRLDKLVYGKGKSPFKKFYN</sequence>
<dbReference type="Proteomes" id="UP001295684">
    <property type="component" value="Unassembled WGS sequence"/>
</dbReference>
<keyword evidence="4" id="KW-1185">Reference proteome</keyword>
<accession>A0AAD1XG52</accession>
<reference evidence="3" key="1">
    <citation type="submission" date="2023-07" db="EMBL/GenBank/DDBJ databases">
        <authorList>
            <consortium name="AG Swart"/>
            <person name="Singh M."/>
            <person name="Singh A."/>
            <person name="Seah K."/>
            <person name="Emmerich C."/>
        </authorList>
    </citation>
    <scope>NUCLEOTIDE SEQUENCE</scope>
    <source>
        <strain evidence="3">DP1</strain>
    </source>
</reference>
<evidence type="ECO:0000256" key="1">
    <source>
        <dbReference type="SAM" id="Coils"/>
    </source>
</evidence>
<feature type="compositionally biased region" description="Basic and acidic residues" evidence="2">
    <location>
        <begin position="1"/>
        <end position="27"/>
    </location>
</feature>
<evidence type="ECO:0000256" key="2">
    <source>
        <dbReference type="SAM" id="MobiDB-lite"/>
    </source>
</evidence>
<proteinExistence type="predicted"/>